<proteinExistence type="predicted"/>
<reference evidence="3" key="1">
    <citation type="submission" date="2021-01" db="EMBL/GenBank/DDBJ databases">
        <authorList>
            <person name="Kaushik A."/>
        </authorList>
    </citation>
    <scope>NUCLEOTIDE SEQUENCE</scope>
    <source>
        <strain evidence="3">AG1-1C</strain>
    </source>
</reference>
<organism evidence="3 4">
    <name type="scientific">Rhizoctonia solani</name>
    <dbReference type="NCBI Taxonomy" id="456999"/>
    <lineage>
        <taxon>Eukaryota</taxon>
        <taxon>Fungi</taxon>
        <taxon>Dikarya</taxon>
        <taxon>Basidiomycota</taxon>
        <taxon>Agaricomycotina</taxon>
        <taxon>Agaricomycetes</taxon>
        <taxon>Cantharellales</taxon>
        <taxon>Ceratobasidiaceae</taxon>
        <taxon>Rhizoctonia</taxon>
    </lineage>
</organism>
<feature type="transmembrane region" description="Helical" evidence="2">
    <location>
        <begin position="584"/>
        <end position="603"/>
    </location>
</feature>
<accession>A0A8H3H0R3</accession>
<keyword evidence="2" id="KW-0472">Membrane</keyword>
<feature type="compositionally biased region" description="Basic and acidic residues" evidence="1">
    <location>
        <begin position="55"/>
        <end position="65"/>
    </location>
</feature>
<keyword evidence="2" id="KW-0812">Transmembrane</keyword>
<feature type="transmembrane region" description="Helical" evidence="2">
    <location>
        <begin position="649"/>
        <end position="670"/>
    </location>
</feature>
<dbReference type="Proteomes" id="UP000663846">
    <property type="component" value="Unassembled WGS sequence"/>
</dbReference>
<comment type="caution">
    <text evidence="3">The sequence shown here is derived from an EMBL/GenBank/DDBJ whole genome shotgun (WGS) entry which is preliminary data.</text>
</comment>
<sequence>MASAKELATRLESQRGSATGSARKNMGERRTSGPSSHNPKKSSGLLNTDPASTRVHSDGSVDHLSSRSLLLRRPGHNPHNDVEMRPLGRLPDPSTRVARNSFVTEAMSGAHGLEPLPPIQPARFLRHGVDKDSATKLMAQESIQSCEETNLLDSFSQSSDVFWSATGQSLHSATAIPEYPPKGTGETHPKDHKTIPIAKLFSRNAPPLHLPELDDWLGKLHPFQFTYPKAMHPGSAPKPFPPLDLLKGEKLKDLIHNNPPAPLWRDWNSIGSTDTTSKLVNLALSIMGSSAISTFYSLAGLYNVVQIFVLILNTIVGNSSGRWRTLFLGTIPNVLALNFGGKLLQSILFLGILTAISGCLLFWFHRLTARWSPNATPEGLLSRDPARGTRAVPLVSFALTVLYLPLSTISVHAITWSSDFWPVENPFVGYNGTKTPDLQPLGPSSVFHEPLDFCWTTTMRKDEINYAPAAVVLGVLTLMFMTFWFPIRLGKTIRRSLPVVEPYDALGQRRSEEEMENEYQRFLERDNSPFSFLYNEYRRKWGSFKAFYLGGKLTALLIVAIISPDSCLTLKIAKSHVSRNTLEIARQSILLAVMIVFLLVQSLATPFIDPVSNASEWTSRMNFVLTSLLGLFIALNIPGQAFWNGWALYTVYIITYGLTIYFTVINWSWMHRIIKRLNRRIDFSIDIFSPRLDISPQSRHLQHRIWQESWSTLLLASPQCRMSTSEELRFAEGVEVTSHDPAPPYLLDFSHSPAERHIENVKIMREIGALAYEQAIQESKIHYKRITSLRQKILQHMVGPDAFWFSEGNAGVSCPSAADYFGNAWCLPFPLTVIIRYDTSGALVAIKNLSDIEEFVRQNETRIVEKQRELRIALRCLDSVVVQWPYTHTELVGDRFRWIGGRRYHAYQTTDYHEAKFSIRRHGSLEWKNTNLASGFDVSLRYSKKLTLDGSLIGLNVNLELTSQLARFLLLNKATLESRMPGYLNALREYRTHTLNEVESKLETLSYGFLTNLYALPMDPVSVAHILAQNELNLRVRDLAVGYEHAFQTMDERMRYVGRSPVEAWWFLLWDDFWRRNKSTVKALKTHYLDFNPQYPTSIAYRPLPRPTLEAFLRQRGLWSTSSSWSGNWWWLHTGFINKIYFHLNWVVFAGTSKAIHVHIGDYSSFDLEEVDARSRVASSGLQGKGLNSIKANTSSGLKAGTNHSDSIMRTRRAYRWETLMGEDSTEPFLLRGLNVLRDHRWHFWHEENRNTEEYRISWRGRLSQWFGLSPVGRLHWHTGGLSVEIDDTPQAKENLS</sequence>
<feature type="transmembrane region" description="Helical" evidence="2">
    <location>
        <begin position="347"/>
        <end position="364"/>
    </location>
</feature>
<dbReference type="EMBL" id="CAJMWS010001207">
    <property type="protein sequence ID" value="CAE6475333.1"/>
    <property type="molecule type" value="Genomic_DNA"/>
</dbReference>
<keyword evidence="2" id="KW-1133">Transmembrane helix</keyword>
<protein>
    <submittedName>
        <fullName evidence="3">Uncharacterized protein</fullName>
    </submittedName>
</protein>
<gene>
    <name evidence="3" type="ORF">RDB_LOCUS183527</name>
</gene>
<name>A0A8H3H0R3_9AGAM</name>
<feature type="transmembrane region" description="Helical" evidence="2">
    <location>
        <begin position="623"/>
        <end position="643"/>
    </location>
</feature>
<feature type="transmembrane region" description="Helical" evidence="2">
    <location>
        <begin position="295"/>
        <end position="316"/>
    </location>
</feature>
<evidence type="ECO:0000256" key="2">
    <source>
        <dbReference type="SAM" id="Phobius"/>
    </source>
</evidence>
<feature type="region of interest" description="Disordered" evidence="1">
    <location>
        <begin position="1"/>
        <end position="94"/>
    </location>
</feature>
<evidence type="ECO:0000313" key="3">
    <source>
        <dbReference type="EMBL" id="CAE6475333.1"/>
    </source>
</evidence>
<evidence type="ECO:0000256" key="1">
    <source>
        <dbReference type="SAM" id="MobiDB-lite"/>
    </source>
</evidence>
<feature type="transmembrane region" description="Helical" evidence="2">
    <location>
        <begin position="391"/>
        <end position="414"/>
    </location>
</feature>
<feature type="transmembrane region" description="Helical" evidence="2">
    <location>
        <begin position="466"/>
        <end position="487"/>
    </location>
</feature>
<evidence type="ECO:0000313" key="4">
    <source>
        <dbReference type="Proteomes" id="UP000663846"/>
    </source>
</evidence>